<keyword evidence="3" id="KW-1185">Reference proteome</keyword>
<dbReference type="InterPro" id="IPR051783">
    <property type="entry name" value="NAD(P)-dependent_oxidoreduct"/>
</dbReference>
<dbReference type="Gene3D" id="3.40.50.720">
    <property type="entry name" value="NAD(P)-binding Rossmann-like Domain"/>
    <property type="match status" value="1"/>
</dbReference>
<dbReference type="PANTHER" id="PTHR48079">
    <property type="entry name" value="PROTEIN YEEZ"/>
    <property type="match status" value="1"/>
</dbReference>
<dbReference type="SUPFAM" id="SSF51735">
    <property type="entry name" value="NAD(P)-binding Rossmann-fold domains"/>
    <property type="match status" value="1"/>
</dbReference>
<dbReference type="Pfam" id="PF01370">
    <property type="entry name" value="Epimerase"/>
    <property type="match status" value="1"/>
</dbReference>
<organism evidence="2 3">
    <name type="scientific">Pigmentiphaga daeguensis</name>
    <dbReference type="NCBI Taxonomy" id="414049"/>
    <lineage>
        <taxon>Bacteria</taxon>
        <taxon>Pseudomonadati</taxon>
        <taxon>Pseudomonadota</taxon>
        <taxon>Betaproteobacteria</taxon>
        <taxon>Burkholderiales</taxon>
        <taxon>Alcaligenaceae</taxon>
        <taxon>Pigmentiphaga</taxon>
    </lineage>
</organism>
<protein>
    <recommendedName>
        <fullName evidence="1">NAD-dependent epimerase/dehydratase domain-containing protein</fullName>
    </recommendedName>
</protein>
<evidence type="ECO:0000313" key="2">
    <source>
        <dbReference type="EMBL" id="GAA0505195.1"/>
    </source>
</evidence>
<reference evidence="2 3" key="1">
    <citation type="journal article" date="2019" name="Int. J. Syst. Evol. Microbiol.">
        <title>The Global Catalogue of Microorganisms (GCM) 10K type strain sequencing project: providing services to taxonomists for standard genome sequencing and annotation.</title>
        <authorList>
            <consortium name="The Broad Institute Genomics Platform"/>
            <consortium name="The Broad Institute Genome Sequencing Center for Infectious Disease"/>
            <person name="Wu L."/>
            <person name="Ma J."/>
        </authorList>
    </citation>
    <scope>NUCLEOTIDE SEQUENCE [LARGE SCALE GENOMIC DNA]</scope>
    <source>
        <strain evidence="2 3">JCM 14330</strain>
    </source>
</reference>
<evidence type="ECO:0000259" key="1">
    <source>
        <dbReference type="Pfam" id="PF01370"/>
    </source>
</evidence>
<dbReference type="InterPro" id="IPR001509">
    <property type="entry name" value="Epimerase_deHydtase"/>
</dbReference>
<evidence type="ECO:0000313" key="3">
    <source>
        <dbReference type="Proteomes" id="UP001501706"/>
    </source>
</evidence>
<dbReference type="EMBL" id="BAAAEN010000007">
    <property type="protein sequence ID" value="GAA0505195.1"/>
    <property type="molecule type" value="Genomic_DNA"/>
</dbReference>
<comment type="caution">
    <text evidence="2">The sequence shown here is derived from an EMBL/GenBank/DDBJ whole genome shotgun (WGS) entry which is preliminary data.</text>
</comment>
<name>A0ABN1BTU9_9BURK</name>
<dbReference type="InterPro" id="IPR036291">
    <property type="entry name" value="NAD(P)-bd_dom_sf"/>
</dbReference>
<sequence>MTKESGRKPCVLVLGAAGYIGRHLVRALAASGRAAPIAAVRRQAGLPAGMPIRYLDATDASALARALEGVDVVVNCIAGTPEVIVRGAEALRDVLAASVHRPRLIHFSSMAAYGTATGLIDESHPLLGDASAYSHAKAVSESMLAGVSDLVVLRPGCVYGRGSPQWTQDIGQLLRSGRLGDLGALGGHGSNLVHIDDVTDAVSRLLQEPAHCGPFNLAMSLAPSWNEYFHAYAEMLGVAPLRRVGQVRLALDAWGAGAALKMASIAARRLPIVAKVDMPPRLPPSLIRLWRQDIRLDSTRAERELGVSWTALDQGLRT</sequence>
<gene>
    <name evidence="2" type="ORF">GCM10009097_22810</name>
</gene>
<feature type="domain" description="NAD-dependent epimerase/dehydratase" evidence="1">
    <location>
        <begin position="11"/>
        <end position="211"/>
    </location>
</feature>
<accession>A0ABN1BTU9</accession>
<proteinExistence type="predicted"/>
<dbReference type="Proteomes" id="UP001501706">
    <property type="component" value="Unassembled WGS sequence"/>
</dbReference>
<dbReference type="PANTHER" id="PTHR48079:SF6">
    <property type="entry name" value="NAD(P)-BINDING DOMAIN-CONTAINING PROTEIN-RELATED"/>
    <property type="match status" value="1"/>
</dbReference>